<dbReference type="InterPro" id="IPR029045">
    <property type="entry name" value="ClpP/crotonase-like_dom_sf"/>
</dbReference>
<name>A0A6F8YCS6_9ACTN</name>
<proteinExistence type="inferred from homology"/>
<dbReference type="Gene3D" id="3.90.226.10">
    <property type="entry name" value="2-enoyl-CoA Hydratase, Chain A, domain 1"/>
    <property type="match status" value="1"/>
</dbReference>
<reference evidence="2 3" key="1">
    <citation type="submission" date="2020-03" db="EMBL/GenBank/DDBJ databases">
        <title>Whole genome shotgun sequence of Phytohabitans suffuscus NBRC 105367.</title>
        <authorList>
            <person name="Komaki H."/>
            <person name="Tamura T."/>
        </authorList>
    </citation>
    <scope>NUCLEOTIDE SEQUENCE [LARGE SCALE GENOMIC DNA]</scope>
    <source>
        <strain evidence="2 3">NBRC 105367</strain>
    </source>
</reference>
<accession>A0A6F8YCS6</accession>
<dbReference type="Proteomes" id="UP000503011">
    <property type="component" value="Chromosome"/>
</dbReference>
<gene>
    <name evidence="2" type="ORF">Psuf_010910</name>
</gene>
<dbReference type="KEGG" id="psuu:Psuf_010910"/>
<evidence type="ECO:0000256" key="1">
    <source>
        <dbReference type="ARBA" id="ARBA00005254"/>
    </source>
</evidence>
<evidence type="ECO:0000313" key="2">
    <source>
        <dbReference type="EMBL" id="BCB83778.1"/>
    </source>
</evidence>
<comment type="similarity">
    <text evidence="1">Belongs to the enoyl-CoA hydratase/isomerase family.</text>
</comment>
<organism evidence="2 3">
    <name type="scientific">Phytohabitans suffuscus</name>
    <dbReference type="NCBI Taxonomy" id="624315"/>
    <lineage>
        <taxon>Bacteria</taxon>
        <taxon>Bacillati</taxon>
        <taxon>Actinomycetota</taxon>
        <taxon>Actinomycetes</taxon>
        <taxon>Micromonosporales</taxon>
        <taxon>Micromonosporaceae</taxon>
    </lineage>
</organism>
<dbReference type="RefSeq" id="WP_173154462.1">
    <property type="nucleotide sequence ID" value="NZ_AP022871.1"/>
</dbReference>
<dbReference type="PANTHER" id="PTHR43459">
    <property type="entry name" value="ENOYL-COA HYDRATASE"/>
    <property type="match status" value="1"/>
</dbReference>
<dbReference type="EMBL" id="AP022871">
    <property type="protein sequence ID" value="BCB83778.1"/>
    <property type="molecule type" value="Genomic_DNA"/>
</dbReference>
<sequence>MADFAARELDGASMRLDGAVLRITLNRPERRNALSSEAARELTTLLPEIGRHDVVRAVAITAQGAHFCAGMNLKRDRSTVGERPRPTATHRSIDAGPHGLIAALARVEVPVVTAVRGHAAGLGCTLALVADFCVTSETAVFSASFVTKGFTPDSGSTWLLPRLVGQARAREMLLRGRRIPAAKAAQWGLISDTVPDARLDTAAEELVQELAAGPTTALGLTRWLLDRNSTGTLEDALRMESVVEDIATRSLDFKEGIAAFVERREPSFRGN</sequence>
<dbReference type="CDD" id="cd06558">
    <property type="entry name" value="crotonase-like"/>
    <property type="match status" value="1"/>
</dbReference>
<dbReference type="InterPro" id="IPR014748">
    <property type="entry name" value="Enoyl-CoA_hydra_C"/>
</dbReference>
<dbReference type="AlphaFoldDB" id="A0A6F8YCS6"/>
<protein>
    <submittedName>
        <fullName evidence="2">Enoyl-CoA hydratase</fullName>
    </submittedName>
</protein>
<keyword evidence="3" id="KW-1185">Reference proteome</keyword>
<dbReference type="SUPFAM" id="SSF52096">
    <property type="entry name" value="ClpP/crotonase"/>
    <property type="match status" value="1"/>
</dbReference>
<dbReference type="GO" id="GO:0003824">
    <property type="term" value="F:catalytic activity"/>
    <property type="evidence" value="ECO:0007669"/>
    <property type="project" value="UniProtKB-ARBA"/>
</dbReference>
<dbReference type="Gene3D" id="1.10.12.10">
    <property type="entry name" value="Lyase 2-enoyl-coa Hydratase, Chain A, domain 2"/>
    <property type="match status" value="1"/>
</dbReference>
<reference evidence="2 3" key="2">
    <citation type="submission" date="2020-03" db="EMBL/GenBank/DDBJ databases">
        <authorList>
            <person name="Ichikawa N."/>
            <person name="Kimura A."/>
            <person name="Kitahashi Y."/>
            <person name="Uohara A."/>
        </authorList>
    </citation>
    <scope>NUCLEOTIDE SEQUENCE [LARGE SCALE GENOMIC DNA]</scope>
    <source>
        <strain evidence="2 3">NBRC 105367</strain>
    </source>
</reference>
<evidence type="ECO:0000313" key="3">
    <source>
        <dbReference type="Proteomes" id="UP000503011"/>
    </source>
</evidence>
<dbReference type="PANTHER" id="PTHR43459:SF1">
    <property type="entry name" value="EG:BACN32G11.4 PROTEIN"/>
    <property type="match status" value="1"/>
</dbReference>
<dbReference type="InterPro" id="IPR001753">
    <property type="entry name" value="Enoyl-CoA_hydra/iso"/>
</dbReference>
<dbReference type="Pfam" id="PF00378">
    <property type="entry name" value="ECH_1"/>
    <property type="match status" value="1"/>
</dbReference>